<gene>
    <name evidence="2" type="ORF">bsdcttw_33700</name>
</gene>
<reference evidence="2 3" key="2">
    <citation type="submission" date="2020-08" db="EMBL/GenBank/DDBJ databases">
        <authorList>
            <person name="Ueki A."/>
            <person name="Tonouchi A."/>
        </authorList>
    </citation>
    <scope>NUCLEOTIDE SEQUENCE [LARGE SCALE GENOMIC DNA]</scope>
    <source>
        <strain evidence="2 3">CTTW</strain>
    </source>
</reference>
<dbReference type="AlphaFoldDB" id="A0A7I8DPK8"/>
<protein>
    <submittedName>
        <fullName evidence="2">Uncharacterized protein</fullName>
    </submittedName>
</protein>
<keyword evidence="3" id="KW-1185">Reference proteome</keyword>
<dbReference type="KEGG" id="acht:bsdcttw_33700"/>
<proteinExistence type="predicted"/>
<keyword evidence="1" id="KW-1133">Transmembrane helix</keyword>
<dbReference type="EMBL" id="AP023368">
    <property type="protein sequence ID" value="BCK00330.1"/>
    <property type="molecule type" value="Genomic_DNA"/>
</dbReference>
<accession>A0A7I8DPK8</accession>
<feature type="transmembrane region" description="Helical" evidence="1">
    <location>
        <begin position="37"/>
        <end position="59"/>
    </location>
</feature>
<evidence type="ECO:0000313" key="3">
    <source>
        <dbReference type="Proteomes" id="UP000515703"/>
    </source>
</evidence>
<reference evidence="2 3" key="1">
    <citation type="submission" date="2020-08" db="EMBL/GenBank/DDBJ databases">
        <title>Draft genome sequencing of an Anaerocolumna strain isolated from anoxic soil subjected to BSD treatment.</title>
        <authorList>
            <person name="Uek A."/>
            <person name="Tonouchi A."/>
        </authorList>
    </citation>
    <scope>NUCLEOTIDE SEQUENCE [LARGE SCALE GENOMIC DNA]</scope>
    <source>
        <strain evidence="2 3">CTTW</strain>
    </source>
</reference>
<evidence type="ECO:0000313" key="2">
    <source>
        <dbReference type="EMBL" id="BCK00330.1"/>
    </source>
</evidence>
<keyword evidence="1" id="KW-0812">Transmembrane</keyword>
<evidence type="ECO:0000256" key="1">
    <source>
        <dbReference type="SAM" id="Phobius"/>
    </source>
</evidence>
<name>A0A7I8DPK8_9FIRM</name>
<dbReference type="Proteomes" id="UP000515703">
    <property type="component" value="Chromosome"/>
</dbReference>
<sequence length="64" mass="7375">MLTITILFLIGSIISFLVFIISIALRRHMSEHMAAILILTSIFMSIILGIMFLTFGFFVQEYFK</sequence>
<keyword evidence="1" id="KW-0472">Membrane</keyword>
<feature type="transmembrane region" description="Helical" evidence="1">
    <location>
        <begin position="6"/>
        <end position="25"/>
    </location>
</feature>
<organism evidence="2 3">
    <name type="scientific">Anaerocolumna chitinilytica</name>
    <dbReference type="NCBI Taxonomy" id="1727145"/>
    <lineage>
        <taxon>Bacteria</taxon>
        <taxon>Bacillati</taxon>
        <taxon>Bacillota</taxon>
        <taxon>Clostridia</taxon>
        <taxon>Lachnospirales</taxon>
        <taxon>Lachnospiraceae</taxon>
        <taxon>Anaerocolumna</taxon>
    </lineage>
</organism>